<dbReference type="PANTHER" id="PTHR10615:SF161">
    <property type="entry name" value="HISTONE ACETYLTRANSFERASE KAT7"/>
    <property type="match status" value="1"/>
</dbReference>
<dbReference type="PROSITE" id="PS51726">
    <property type="entry name" value="MYST_HAT"/>
    <property type="match status" value="1"/>
</dbReference>
<keyword evidence="10 12" id="KW-0539">Nucleus</keyword>
<feature type="compositionally biased region" description="Low complexity" evidence="13">
    <location>
        <begin position="8"/>
        <end position="26"/>
    </location>
</feature>
<evidence type="ECO:0000256" key="8">
    <source>
        <dbReference type="ARBA" id="ARBA00022853"/>
    </source>
</evidence>
<dbReference type="InterPro" id="IPR016181">
    <property type="entry name" value="Acyl_CoA_acyltransferase"/>
</dbReference>
<evidence type="ECO:0000256" key="4">
    <source>
        <dbReference type="ARBA" id="ARBA00022679"/>
    </source>
</evidence>
<feature type="region of interest" description="Disordered" evidence="13">
    <location>
        <begin position="1"/>
        <end position="91"/>
    </location>
</feature>
<evidence type="ECO:0000256" key="1">
    <source>
        <dbReference type="ARBA" id="ARBA00004123"/>
    </source>
</evidence>
<dbReference type="InterPro" id="IPR050603">
    <property type="entry name" value="MYST_HAT"/>
</dbReference>
<evidence type="ECO:0000256" key="11">
    <source>
        <dbReference type="PIRSR" id="PIRSR602717-51"/>
    </source>
</evidence>
<protein>
    <recommendedName>
        <fullName evidence="3 12">Histone acetyltransferase</fullName>
        <ecNumber evidence="3 12">2.3.1.48</ecNumber>
    </recommendedName>
</protein>
<keyword evidence="5" id="KW-0479">Metal-binding</keyword>
<dbReference type="Gene3D" id="1.10.10.10">
    <property type="entry name" value="Winged helix-like DNA-binding domain superfamily/Winged helix DNA-binding domain"/>
    <property type="match status" value="1"/>
</dbReference>
<comment type="similarity">
    <text evidence="2 12">Belongs to the MYST (SAS/MOZ) family.</text>
</comment>
<keyword evidence="8" id="KW-0156">Chromatin regulator</keyword>
<evidence type="ECO:0000313" key="15">
    <source>
        <dbReference type="EMBL" id="KAJ2786137.1"/>
    </source>
</evidence>
<keyword evidence="15" id="KW-0012">Acyltransferase</keyword>
<keyword evidence="7" id="KW-0862">Zinc</keyword>
<dbReference type="GO" id="GO:0005634">
    <property type="term" value="C:nucleus"/>
    <property type="evidence" value="ECO:0007669"/>
    <property type="project" value="UniProtKB-SubCell"/>
</dbReference>
<organism evidence="15 16">
    <name type="scientific">Coemansia interrupta</name>
    <dbReference type="NCBI Taxonomy" id="1126814"/>
    <lineage>
        <taxon>Eukaryota</taxon>
        <taxon>Fungi</taxon>
        <taxon>Fungi incertae sedis</taxon>
        <taxon>Zoopagomycota</taxon>
        <taxon>Kickxellomycotina</taxon>
        <taxon>Kickxellomycetes</taxon>
        <taxon>Kickxellales</taxon>
        <taxon>Kickxellaceae</taxon>
        <taxon>Coemansia</taxon>
    </lineage>
</organism>
<dbReference type="GO" id="GO:0008270">
    <property type="term" value="F:zinc ion binding"/>
    <property type="evidence" value="ECO:0007669"/>
    <property type="project" value="UniProtKB-KW"/>
</dbReference>
<evidence type="ECO:0000256" key="6">
    <source>
        <dbReference type="ARBA" id="ARBA00022771"/>
    </source>
</evidence>
<dbReference type="FunFam" id="3.40.630.30:FF:000001">
    <property type="entry name" value="Histone acetyltransferase"/>
    <property type="match status" value="1"/>
</dbReference>
<feature type="active site" description="Proton donor/acceptor" evidence="11">
    <location>
        <position position="327"/>
    </location>
</feature>
<dbReference type="Gene3D" id="3.40.630.30">
    <property type="match status" value="1"/>
</dbReference>
<dbReference type="EC" id="2.3.1.48" evidence="3 12"/>
<comment type="caution">
    <text evidence="15">The sequence shown here is derived from an EMBL/GenBank/DDBJ whole genome shotgun (WGS) entry which is preliminary data.</text>
</comment>
<feature type="region of interest" description="Disordered" evidence="13">
    <location>
        <begin position="131"/>
        <end position="152"/>
    </location>
</feature>
<dbReference type="Pfam" id="PF17772">
    <property type="entry name" value="zf-MYST"/>
    <property type="match status" value="1"/>
</dbReference>
<evidence type="ECO:0000256" key="2">
    <source>
        <dbReference type="ARBA" id="ARBA00010107"/>
    </source>
</evidence>
<evidence type="ECO:0000256" key="7">
    <source>
        <dbReference type="ARBA" id="ARBA00022833"/>
    </source>
</evidence>
<dbReference type="InterPro" id="IPR002717">
    <property type="entry name" value="HAT_MYST-type"/>
</dbReference>
<feature type="compositionally biased region" description="Polar residues" evidence="13">
    <location>
        <begin position="134"/>
        <end position="148"/>
    </location>
</feature>
<dbReference type="PANTHER" id="PTHR10615">
    <property type="entry name" value="HISTONE ACETYLTRANSFERASE"/>
    <property type="match status" value="1"/>
</dbReference>
<keyword evidence="9" id="KW-0007">Acetylation</keyword>
<dbReference type="InterPro" id="IPR036388">
    <property type="entry name" value="WH-like_DNA-bd_sf"/>
</dbReference>
<dbReference type="EMBL" id="JANBUM010000073">
    <property type="protein sequence ID" value="KAJ2786137.1"/>
    <property type="molecule type" value="Genomic_DNA"/>
</dbReference>
<dbReference type="GO" id="GO:0006357">
    <property type="term" value="P:regulation of transcription by RNA polymerase II"/>
    <property type="evidence" value="ECO:0007669"/>
    <property type="project" value="TreeGrafter"/>
</dbReference>
<dbReference type="OrthoDB" id="787137at2759"/>
<dbReference type="GO" id="GO:1990467">
    <property type="term" value="C:NuA3a histone acetyltransferase complex"/>
    <property type="evidence" value="ECO:0007669"/>
    <property type="project" value="TreeGrafter"/>
</dbReference>
<evidence type="ECO:0000256" key="10">
    <source>
        <dbReference type="ARBA" id="ARBA00023242"/>
    </source>
</evidence>
<evidence type="ECO:0000256" key="3">
    <source>
        <dbReference type="ARBA" id="ARBA00013184"/>
    </source>
</evidence>
<dbReference type="Pfam" id="PF01853">
    <property type="entry name" value="MOZ_SAS"/>
    <property type="match status" value="1"/>
</dbReference>
<keyword evidence="6" id="KW-0863">Zinc-finger</keyword>
<name>A0A9W8HQK6_9FUNG</name>
<comment type="subcellular location">
    <subcellularLocation>
        <location evidence="1 12">Nucleus</location>
    </subcellularLocation>
</comment>
<dbReference type="InterPro" id="IPR040706">
    <property type="entry name" value="Zf-MYST"/>
</dbReference>
<evidence type="ECO:0000256" key="9">
    <source>
        <dbReference type="ARBA" id="ARBA00022990"/>
    </source>
</evidence>
<dbReference type="GO" id="GO:0031507">
    <property type="term" value="P:heterochromatin formation"/>
    <property type="evidence" value="ECO:0007669"/>
    <property type="project" value="UniProtKB-ARBA"/>
</dbReference>
<gene>
    <name evidence="15" type="primary">SAS3</name>
    <name evidence="15" type="ORF">GGI15_001701</name>
</gene>
<evidence type="ECO:0000256" key="13">
    <source>
        <dbReference type="SAM" id="MobiDB-lite"/>
    </source>
</evidence>
<evidence type="ECO:0000256" key="5">
    <source>
        <dbReference type="ARBA" id="ARBA00022723"/>
    </source>
</evidence>
<comment type="catalytic activity">
    <reaction evidence="12">
        <text>L-lysyl-[protein] + acetyl-CoA = N(6)-acetyl-L-lysyl-[protein] + CoA + H(+)</text>
        <dbReference type="Rhea" id="RHEA:45948"/>
        <dbReference type="Rhea" id="RHEA-COMP:9752"/>
        <dbReference type="Rhea" id="RHEA-COMP:10731"/>
        <dbReference type="ChEBI" id="CHEBI:15378"/>
        <dbReference type="ChEBI" id="CHEBI:29969"/>
        <dbReference type="ChEBI" id="CHEBI:57287"/>
        <dbReference type="ChEBI" id="CHEBI:57288"/>
        <dbReference type="ChEBI" id="CHEBI:61930"/>
        <dbReference type="EC" id="2.3.1.48"/>
    </reaction>
</comment>
<dbReference type="Gene3D" id="3.30.60.60">
    <property type="entry name" value="N-acetyl transferase-like"/>
    <property type="match status" value="1"/>
</dbReference>
<dbReference type="GO" id="GO:0003712">
    <property type="term" value="F:transcription coregulator activity"/>
    <property type="evidence" value="ECO:0007669"/>
    <property type="project" value="TreeGrafter"/>
</dbReference>
<keyword evidence="16" id="KW-1185">Reference proteome</keyword>
<evidence type="ECO:0000313" key="16">
    <source>
        <dbReference type="Proteomes" id="UP001140172"/>
    </source>
</evidence>
<dbReference type="GO" id="GO:0003682">
    <property type="term" value="F:chromatin binding"/>
    <property type="evidence" value="ECO:0007669"/>
    <property type="project" value="TreeGrafter"/>
</dbReference>
<evidence type="ECO:0000256" key="12">
    <source>
        <dbReference type="RuleBase" id="RU361211"/>
    </source>
</evidence>
<accession>A0A9W8HQK6</accession>
<dbReference type="AlphaFoldDB" id="A0A9W8HQK6"/>
<proteinExistence type="inferred from homology"/>
<feature type="domain" description="MYST-type HAT" evidence="14">
    <location>
        <begin position="151"/>
        <end position="426"/>
    </location>
</feature>
<evidence type="ECO:0000259" key="14">
    <source>
        <dbReference type="PROSITE" id="PS51726"/>
    </source>
</evidence>
<dbReference type="Proteomes" id="UP001140172">
    <property type="component" value="Unassembled WGS sequence"/>
</dbReference>
<reference evidence="15" key="1">
    <citation type="submission" date="2022-07" db="EMBL/GenBank/DDBJ databases">
        <title>Phylogenomic reconstructions and comparative analyses of Kickxellomycotina fungi.</title>
        <authorList>
            <person name="Reynolds N.K."/>
            <person name="Stajich J.E."/>
            <person name="Barry K."/>
            <person name="Grigoriev I.V."/>
            <person name="Crous P."/>
            <person name="Smith M.E."/>
        </authorList>
    </citation>
    <scope>NUCLEOTIDE SEQUENCE</scope>
    <source>
        <strain evidence="15">BCRC 34489</strain>
    </source>
</reference>
<sequence length="457" mass="50866">MTKTDVGSDATASAASKRKAAAISADGPLRGNKRGRPRGSRGVGRGSNLSNRRATVGGRELSHIASVSSKENGKRRRKTADGKQPPAALDPTAPVFFNRRLTAESADTQRFVPQSDTEWQMFDAARTAAGEQPLVSTGASSTPSTPDNTGGVGYQVKRIRLGPCEIDSWYVSPYPDEYSRHPLLYICEYCLKYMKSEYTYTRHCAKCPARHPPGDEIYRDGNVSVFEVDGRKNKVYCQNLCLIGKMFLDTKTLYYDVEPFLFYVLCEYDEQGYHFAGYYSKEKRSAQAYNLSCIMILPSRQREGYGKLLIEFSYLLSRKEGVAGSPEKPLSDFGLLSYRSYWRRAIYEILMASSQPIAIAEISQRTGMTIDDVVSTLQTDGMLQRVGGLVGGYQLVVDREKIRAYLDRADEKNPRRIDASKLRWAPFLTKSPFIPPAAAAANDQIEEADDSASELSV</sequence>
<keyword evidence="4 15" id="KW-0808">Transferase</keyword>
<dbReference type="FunFam" id="3.30.60.60:FF:000001">
    <property type="entry name" value="Histone acetyltransferase"/>
    <property type="match status" value="1"/>
</dbReference>
<dbReference type="GO" id="GO:0004402">
    <property type="term" value="F:histone acetyltransferase activity"/>
    <property type="evidence" value="ECO:0007669"/>
    <property type="project" value="InterPro"/>
</dbReference>
<dbReference type="SUPFAM" id="SSF55729">
    <property type="entry name" value="Acyl-CoA N-acyltransferases (Nat)"/>
    <property type="match status" value="1"/>
</dbReference>